<sequence>MEFFIRILTITPINENRFNLLNDYWQMLLENHQFLNNHFIETGVYNNLIINKDTFESEGRLEQIQFYTLVHPIICKNCIRNISS</sequence>
<dbReference type="RefSeq" id="XP_636565.1">
    <property type="nucleotide sequence ID" value="XM_631473.1"/>
</dbReference>
<dbReference type="KEGG" id="ddi:DDB_G0288765"/>
<keyword evidence="2" id="KW-1185">Reference proteome</keyword>
<comment type="caution">
    <text evidence="1">The sequence shown here is derived from an EMBL/GenBank/DDBJ whole genome shotgun (WGS) entry which is preliminary data.</text>
</comment>
<proteinExistence type="predicted"/>
<dbReference type="PaxDb" id="44689-DDB0219379"/>
<dbReference type="Proteomes" id="UP000002195">
    <property type="component" value="Unassembled WGS sequence"/>
</dbReference>
<dbReference type="AlphaFoldDB" id="Q54IH0"/>
<dbReference type="dictyBase" id="DDB_G0288765"/>
<accession>Q54IH0</accession>
<dbReference type="GeneID" id="8626793"/>
<dbReference type="HOGENOM" id="CLU_2532203_0_0_1"/>
<dbReference type="EMBL" id="AAFI02000124">
    <property type="protein sequence ID" value="EAL63062.1"/>
    <property type="molecule type" value="Genomic_DNA"/>
</dbReference>
<reference evidence="1 2" key="1">
    <citation type="journal article" date="2005" name="Nature">
        <title>The genome of the social amoeba Dictyostelium discoideum.</title>
        <authorList>
            <consortium name="The Dictyostelium discoideum Sequencing Consortium"/>
            <person name="Eichinger L."/>
            <person name="Pachebat J.A."/>
            <person name="Glockner G."/>
            <person name="Rajandream M.A."/>
            <person name="Sucgang R."/>
            <person name="Berriman M."/>
            <person name="Song J."/>
            <person name="Olsen R."/>
            <person name="Szafranski K."/>
            <person name="Xu Q."/>
            <person name="Tunggal B."/>
            <person name="Kummerfeld S."/>
            <person name="Madera M."/>
            <person name="Konfortov B.A."/>
            <person name="Rivero F."/>
            <person name="Bankier A.T."/>
            <person name="Lehmann R."/>
            <person name="Hamlin N."/>
            <person name="Davies R."/>
            <person name="Gaudet P."/>
            <person name="Fey P."/>
            <person name="Pilcher K."/>
            <person name="Chen G."/>
            <person name="Saunders D."/>
            <person name="Sodergren E."/>
            <person name="Davis P."/>
            <person name="Kerhornou A."/>
            <person name="Nie X."/>
            <person name="Hall N."/>
            <person name="Anjard C."/>
            <person name="Hemphill L."/>
            <person name="Bason N."/>
            <person name="Farbrother P."/>
            <person name="Desany B."/>
            <person name="Just E."/>
            <person name="Morio T."/>
            <person name="Rost R."/>
            <person name="Churcher C."/>
            <person name="Cooper J."/>
            <person name="Haydock S."/>
            <person name="van Driessche N."/>
            <person name="Cronin A."/>
            <person name="Goodhead I."/>
            <person name="Muzny D."/>
            <person name="Mourier T."/>
            <person name="Pain A."/>
            <person name="Lu M."/>
            <person name="Harper D."/>
            <person name="Lindsay R."/>
            <person name="Hauser H."/>
            <person name="James K."/>
            <person name="Quiles M."/>
            <person name="Madan Babu M."/>
            <person name="Saito T."/>
            <person name="Buchrieser C."/>
            <person name="Wardroper A."/>
            <person name="Felder M."/>
            <person name="Thangavelu M."/>
            <person name="Johnson D."/>
            <person name="Knights A."/>
            <person name="Loulseged H."/>
            <person name="Mungall K."/>
            <person name="Oliver K."/>
            <person name="Price C."/>
            <person name="Quail M.A."/>
            <person name="Urushihara H."/>
            <person name="Hernandez J."/>
            <person name="Rabbinowitsch E."/>
            <person name="Steffen D."/>
            <person name="Sanders M."/>
            <person name="Ma J."/>
            <person name="Kohara Y."/>
            <person name="Sharp S."/>
            <person name="Simmonds M."/>
            <person name="Spiegler S."/>
            <person name="Tivey A."/>
            <person name="Sugano S."/>
            <person name="White B."/>
            <person name="Walker D."/>
            <person name="Woodward J."/>
            <person name="Winckler T."/>
            <person name="Tanaka Y."/>
            <person name="Shaulsky G."/>
            <person name="Schleicher M."/>
            <person name="Weinstock G."/>
            <person name="Rosenthal A."/>
            <person name="Cox E.C."/>
            <person name="Chisholm R.L."/>
            <person name="Gibbs R."/>
            <person name="Loomis W.F."/>
            <person name="Platzer M."/>
            <person name="Kay R.R."/>
            <person name="Williams J."/>
            <person name="Dear P.H."/>
            <person name="Noegel A.A."/>
            <person name="Barrell B."/>
            <person name="Kuspa A."/>
        </authorList>
    </citation>
    <scope>NUCLEOTIDE SEQUENCE [LARGE SCALE GENOMIC DNA]</scope>
    <source>
        <strain evidence="1 2">AX4</strain>
    </source>
</reference>
<gene>
    <name evidence="1" type="ORF">DDB_G0288765</name>
</gene>
<evidence type="ECO:0000313" key="1">
    <source>
        <dbReference type="EMBL" id="EAL63062.1"/>
    </source>
</evidence>
<protein>
    <submittedName>
        <fullName evidence="1">Uncharacterized protein</fullName>
    </submittedName>
</protein>
<name>Q54IH0_DICDI</name>
<dbReference type="InParanoid" id="Q54IH0"/>
<dbReference type="VEuPathDB" id="AmoebaDB:DDB_G0288765"/>
<evidence type="ECO:0000313" key="2">
    <source>
        <dbReference type="Proteomes" id="UP000002195"/>
    </source>
</evidence>
<organism evidence="1 2">
    <name type="scientific">Dictyostelium discoideum</name>
    <name type="common">Social amoeba</name>
    <dbReference type="NCBI Taxonomy" id="44689"/>
    <lineage>
        <taxon>Eukaryota</taxon>
        <taxon>Amoebozoa</taxon>
        <taxon>Evosea</taxon>
        <taxon>Eumycetozoa</taxon>
        <taxon>Dictyostelia</taxon>
        <taxon>Dictyosteliales</taxon>
        <taxon>Dictyosteliaceae</taxon>
        <taxon>Dictyostelium</taxon>
    </lineage>
</organism>